<name>A0A1G7CPD8_9RHOB</name>
<dbReference type="RefSeq" id="WP_089956468.1">
    <property type="nucleotide sequence ID" value="NZ_FNAV01000003.1"/>
</dbReference>
<evidence type="ECO:0000313" key="3">
    <source>
        <dbReference type="Proteomes" id="UP000198994"/>
    </source>
</evidence>
<organism evidence="2 3">
    <name type="scientific">Salipiger thiooxidans</name>
    <dbReference type="NCBI Taxonomy" id="282683"/>
    <lineage>
        <taxon>Bacteria</taxon>
        <taxon>Pseudomonadati</taxon>
        <taxon>Pseudomonadota</taxon>
        <taxon>Alphaproteobacteria</taxon>
        <taxon>Rhodobacterales</taxon>
        <taxon>Roseobacteraceae</taxon>
        <taxon>Salipiger</taxon>
    </lineage>
</organism>
<keyword evidence="3" id="KW-1185">Reference proteome</keyword>
<dbReference type="Proteomes" id="UP000198994">
    <property type="component" value="Unassembled WGS sequence"/>
</dbReference>
<dbReference type="OrthoDB" id="7774376at2"/>
<proteinExistence type="predicted"/>
<dbReference type="STRING" id="282683.SAMN04488105_103239"/>
<keyword evidence="1" id="KW-0732">Signal</keyword>
<feature type="signal peptide" evidence="1">
    <location>
        <begin position="1"/>
        <end position="28"/>
    </location>
</feature>
<reference evidence="3" key="1">
    <citation type="submission" date="2016-10" db="EMBL/GenBank/DDBJ databases">
        <authorList>
            <person name="Varghese N."/>
            <person name="Submissions S."/>
        </authorList>
    </citation>
    <scope>NUCLEOTIDE SEQUENCE [LARGE SCALE GENOMIC DNA]</scope>
    <source>
        <strain evidence="3">DSM 10146</strain>
    </source>
</reference>
<sequence>MPPSQPLSPRPAFRLAAFLALMCFCALALPARGAPQYGFAGGSSVRVIGNDNGGRLKRRFAEIRALRSRGERVEIRGRYCLSACTLYLGAGNVCVDPDTRFGFHGPGYPSRPIRRERFEYWSQRMATYYPPGVQGWFLSRARYVTSGYLTLMGADLIRMGVSRCRDS</sequence>
<dbReference type="AlphaFoldDB" id="A0A1G7CPD8"/>
<accession>A0A1G7CPD8</accession>
<gene>
    <name evidence="2" type="ORF">SAMN04488105_103239</name>
</gene>
<evidence type="ECO:0000313" key="2">
    <source>
        <dbReference type="EMBL" id="SDE40526.1"/>
    </source>
</evidence>
<feature type="chain" id="PRO_5011472048" description="Beta/Gamma crystallin" evidence="1">
    <location>
        <begin position="29"/>
        <end position="167"/>
    </location>
</feature>
<dbReference type="EMBL" id="FNAV01000003">
    <property type="protein sequence ID" value="SDE40526.1"/>
    <property type="molecule type" value="Genomic_DNA"/>
</dbReference>
<protein>
    <recommendedName>
        <fullName evidence="4">Beta/Gamma crystallin</fullName>
    </recommendedName>
</protein>
<evidence type="ECO:0008006" key="4">
    <source>
        <dbReference type="Google" id="ProtNLM"/>
    </source>
</evidence>
<evidence type="ECO:0000256" key="1">
    <source>
        <dbReference type="SAM" id="SignalP"/>
    </source>
</evidence>